<sequence length="110" mass="12125">MTERDIVIISVDRSEPDLILVNTSVDLLHCPVRLPKALLRSLGYTVYRPQKIKPVVYAAILRQAHRHGGKIPLGGFNVDVDDVEGLPFNPVAAKPADNSRSDNRGEDVLT</sequence>
<feature type="region of interest" description="Disordered" evidence="1">
    <location>
        <begin position="88"/>
        <end position="110"/>
    </location>
</feature>
<accession>A0A2T2WFH5</accession>
<evidence type="ECO:0000256" key="1">
    <source>
        <dbReference type="SAM" id="MobiDB-lite"/>
    </source>
</evidence>
<evidence type="ECO:0000313" key="2">
    <source>
        <dbReference type="EMBL" id="PSR20968.1"/>
    </source>
</evidence>
<name>A0A2T2WFH5_9FIRM</name>
<evidence type="ECO:0000313" key="3">
    <source>
        <dbReference type="Proteomes" id="UP000241848"/>
    </source>
</evidence>
<dbReference type="EMBL" id="PXYV01000046">
    <property type="protein sequence ID" value="PSR20968.1"/>
    <property type="molecule type" value="Genomic_DNA"/>
</dbReference>
<reference evidence="2 3" key="1">
    <citation type="journal article" date="2014" name="BMC Genomics">
        <title>Comparison of environmental and isolate Sulfobacillus genomes reveals diverse carbon, sulfur, nitrogen, and hydrogen metabolisms.</title>
        <authorList>
            <person name="Justice N.B."/>
            <person name="Norman A."/>
            <person name="Brown C.T."/>
            <person name="Singh A."/>
            <person name="Thomas B.C."/>
            <person name="Banfield J.F."/>
        </authorList>
    </citation>
    <scope>NUCLEOTIDE SEQUENCE [LARGE SCALE GENOMIC DNA]</scope>
    <source>
        <strain evidence="2">AMDSBA3</strain>
    </source>
</reference>
<dbReference type="Proteomes" id="UP000241848">
    <property type="component" value="Unassembled WGS sequence"/>
</dbReference>
<dbReference type="AlphaFoldDB" id="A0A2T2WFH5"/>
<organism evidence="2 3">
    <name type="scientific">Sulfobacillus acidophilus</name>
    <dbReference type="NCBI Taxonomy" id="53633"/>
    <lineage>
        <taxon>Bacteria</taxon>
        <taxon>Bacillati</taxon>
        <taxon>Bacillota</taxon>
        <taxon>Clostridia</taxon>
        <taxon>Eubacteriales</taxon>
        <taxon>Clostridiales Family XVII. Incertae Sedis</taxon>
        <taxon>Sulfobacillus</taxon>
    </lineage>
</organism>
<gene>
    <name evidence="2" type="ORF">C7B45_12735</name>
</gene>
<feature type="compositionally biased region" description="Basic and acidic residues" evidence="1">
    <location>
        <begin position="97"/>
        <end position="110"/>
    </location>
</feature>
<comment type="caution">
    <text evidence="2">The sequence shown here is derived from an EMBL/GenBank/DDBJ whole genome shotgun (WGS) entry which is preliminary data.</text>
</comment>
<proteinExistence type="predicted"/>
<protein>
    <submittedName>
        <fullName evidence="2">Uncharacterized protein</fullName>
    </submittedName>
</protein>